<evidence type="ECO:0000313" key="4">
    <source>
        <dbReference type="Proteomes" id="UP000467841"/>
    </source>
</evidence>
<dbReference type="Gene3D" id="1.20.1280.50">
    <property type="match status" value="1"/>
</dbReference>
<dbReference type="GO" id="GO:0010468">
    <property type="term" value="P:regulation of gene expression"/>
    <property type="evidence" value="ECO:0007669"/>
    <property type="project" value="InterPro"/>
</dbReference>
<dbReference type="PANTHER" id="PTHR14379:SF3">
    <property type="entry name" value="MEIOSIS REGULATOR AND MRNA STABILITY FACTOR 1"/>
    <property type="match status" value="1"/>
</dbReference>
<dbReference type="GO" id="GO:0005777">
    <property type="term" value="C:peroxisome"/>
    <property type="evidence" value="ECO:0007669"/>
    <property type="project" value="InterPro"/>
</dbReference>
<dbReference type="InterPro" id="IPR024768">
    <property type="entry name" value="Marf1"/>
</dbReference>
<dbReference type="InterPro" id="IPR036047">
    <property type="entry name" value="F-box-like_dom_sf"/>
</dbReference>
<accession>A0A6D2KCJ0</accession>
<feature type="domain" description="F-box" evidence="2">
    <location>
        <begin position="15"/>
        <end position="55"/>
    </location>
</feature>
<dbReference type="AlphaFoldDB" id="A0A6D2KCJ0"/>
<evidence type="ECO:0000256" key="1">
    <source>
        <dbReference type="SAM" id="MobiDB-lite"/>
    </source>
</evidence>
<dbReference type="EMBL" id="CACVBM020001418">
    <property type="protein sequence ID" value="CAA7049446.1"/>
    <property type="molecule type" value="Genomic_DNA"/>
</dbReference>
<evidence type="ECO:0000259" key="2">
    <source>
        <dbReference type="SMART" id="SM00256"/>
    </source>
</evidence>
<sequence length="239" mass="27653">MTTTMSRICCDWSKLCHDVLRSILERLSTKDLHRARSVCSNWYSVVDIKKKPVATDTFVFWDMVDFPLDEDKIDSFYKNVKSCLRKQGYIGRVKVTAFGHRVHSSRMMLESVHSDIMLLRLSSRFARLNYMLMRMIDNAAFCPQSNFMLIIRGMAEEDVQVVPIIKEIKKRGCNVLLGVSDYDDYFDYPLEVQSSCTLWLWENLLKGHGPVPFVSDDEDEDDTSDDEGSSPKRPNLNIN</sequence>
<feature type="compositionally biased region" description="Acidic residues" evidence="1">
    <location>
        <begin position="215"/>
        <end position="228"/>
    </location>
</feature>
<organism evidence="3 4">
    <name type="scientific">Microthlaspi erraticum</name>
    <dbReference type="NCBI Taxonomy" id="1685480"/>
    <lineage>
        <taxon>Eukaryota</taxon>
        <taxon>Viridiplantae</taxon>
        <taxon>Streptophyta</taxon>
        <taxon>Embryophyta</taxon>
        <taxon>Tracheophyta</taxon>
        <taxon>Spermatophyta</taxon>
        <taxon>Magnoliopsida</taxon>
        <taxon>eudicotyledons</taxon>
        <taxon>Gunneridae</taxon>
        <taxon>Pentapetalae</taxon>
        <taxon>rosids</taxon>
        <taxon>malvids</taxon>
        <taxon>Brassicales</taxon>
        <taxon>Brassicaceae</taxon>
        <taxon>Coluteocarpeae</taxon>
        <taxon>Microthlaspi</taxon>
    </lineage>
</organism>
<dbReference type="Pfam" id="PF00646">
    <property type="entry name" value="F-box"/>
    <property type="match status" value="1"/>
</dbReference>
<evidence type="ECO:0000313" key="3">
    <source>
        <dbReference type="EMBL" id="CAA7049446.1"/>
    </source>
</evidence>
<dbReference type="Proteomes" id="UP000467841">
    <property type="component" value="Unassembled WGS sequence"/>
</dbReference>
<dbReference type="SMART" id="SM00256">
    <property type="entry name" value="FBOX"/>
    <property type="match status" value="1"/>
</dbReference>
<protein>
    <recommendedName>
        <fullName evidence="2">F-box domain-containing protein</fullName>
    </recommendedName>
</protein>
<gene>
    <name evidence="3" type="ORF">MERR_LOCUS36681</name>
</gene>
<dbReference type="CDD" id="cd09917">
    <property type="entry name" value="F-box_SF"/>
    <property type="match status" value="1"/>
</dbReference>
<name>A0A6D2KCJ0_9BRAS</name>
<dbReference type="SUPFAM" id="SSF81383">
    <property type="entry name" value="F-box domain"/>
    <property type="match status" value="1"/>
</dbReference>
<comment type="caution">
    <text evidence="3">The sequence shown here is derived from an EMBL/GenBank/DDBJ whole genome shotgun (WGS) entry which is preliminary data.</text>
</comment>
<dbReference type="OrthoDB" id="1078335at2759"/>
<reference evidence="3" key="1">
    <citation type="submission" date="2020-01" db="EMBL/GenBank/DDBJ databases">
        <authorList>
            <person name="Mishra B."/>
        </authorList>
    </citation>
    <scope>NUCLEOTIDE SEQUENCE [LARGE SCALE GENOMIC DNA]</scope>
</reference>
<dbReference type="InterPro" id="IPR001810">
    <property type="entry name" value="F-box_dom"/>
</dbReference>
<proteinExistence type="predicted"/>
<keyword evidence="4" id="KW-1185">Reference proteome</keyword>
<dbReference type="PANTHER" id="PTHR14379">
    <property type="entry name" value="LIMKAIN B LKAP"/>
    <property type="match status" value="1"/>
</dbReference>
<feature type="region of interest" description="Disordered" evidence="1">
    <location>
        <begin position="212"/>
        <end position="239"/>
    </location>
</feature>